<dbReference type="GO" id="GO:0016831">
    <property type="term" value="F:carboxy-lyase activity"/>
    <property type="evidence" value="ECO:0007669"/>
    <property type="project" value="InterPro"/>
</dbReference>
<keyword evidence="4" id="KW-1185">Reference proteome</keyword>
<feature type="domain" description="Amidohydrolase-related" evidence="2">
    <location>
        <begin position="9"/>
        <end position="332"/>
    </location>
</feature>
<accession>A0A931CGR5</accession>
<evidence type="ECO:0000256" key="1">
    <source>
        <dbReference type="ARBA" id="ARBA00023239"/>
    </source>
</evidence>
<evidence type="ECO:0000313" key="4">
    <source>
        <dbReference type="Proteomes" id="UP000598146"/>
    </source>
</evidence>
<dbReference type="SUPFAM" id="SSF51556">
    <property type="entry name" value="Metallo-dependent hydrolases"/>
    <property type="match status" value="1"/>
</dbReference>
<comment type="caution">
    <text evidence="3">The sequence shown here is derived from an EMBL/GenBank/DDBJ whole genome shotgun (WGS) entry which is preliminary data.</text>
</comment>
<dbReference type="GO" id="GO:0016787">
    <property type="term" value="F:hydrolase activity"/>
    <property type="evidence" value="ECO:0007669"/>
    <property type="project" value="InterPro"/>
</dbReference>
<dbReference type="PANTHER" id="PTHR21240">
    <property type="entry name" value="2-AMINO-3-CARBOXYLMUCONATE-6-SEMIALDEHYDE DECARBOXYLASE"/>
    <property type="match status" value="1"/>
</dbReference>
<dbReference type="AlphaFoldDB" id="A0A931CGR5"/>
<gene>
    <name evidence="3" type="ORF">I4J89_36490</name>
</gene>
<protein>
    <submittedName>
        <fullName evidence="3">Amidohydrolase</fullName>
    </submittedName>
</protein>
<organism evidence="3 4">
    <name type="scientific">Actinoplanes aureus</name>
    <dbReference type="NCBI Taxonomy" id="2792083"/>
    <lineage>
        <taxon>Bacteria</taxon>
        <taxon>Bacillati</taxon>
        <taxon>Actinomycetota</taxon>
        <taxon>Actinomycetes</taxon>
        <taxon>Micromonosporales</taxon>
        <taxon>Micromonosporaceae</taxon>
        <taxon>Actinoplanes</taxon>
    </lineage>
</organism>
<dbReference type="EMBL" id="JADQTO010000024">
    <property type="protein sequence ID" value="MBG0566963.1"/>
    <property type="molecule type" value="Genomic_DNA"/>
</dbReference>
<evidence type="ECO:0000313" key="3">
    <source>
        <dbReference type="EMBL" id="MBG0566963.1"/>
    </source>
</evidence>
<dbReference type="InterPro" id="IPR032465">
    <property type="entry name" value="ACMSD"/>
</dbReference>
<keyword evidence="1" id="KW-0456">Lyase</keyword>
<proteinExistence type="predicted"/>
<evidence type="ECO:0000259" key="2">
    <source>
        <dbReference type="Pfam" id="PF04909"/>
    </source>
</evidence>
<dbReference type="InterPro" id="IPR006680">
    <property type="entry name" value="Amidohydro-rel"/>
</dbReference>
<dbReference type="InterPro" id="IPR032466">
    <property type="entry name" value="Metal_Hydrolase"/>
</dbReference>
<reference evidence="3" key="1">
    <citation type="submission" date="2020-11" db="EMBL/GenBank/DDBJ databases">
        <title>Isolation and identification of active actinomycetes.</title>
        <authorList>
            <person name="Sun X."/>
        </authorList>
    </citation>
    <scope>NUCLEOTIDE SEQUENCE</scope>
    <source>
        <strain evidence="3">NEAU-A11</strain>
    </source>
</reference>
<name>A0A931CGR5_9ACTN</name>
<dbReference type="GO" id="GO:0019748">
    <property type="term" value="P:secondary metabolic process"/>
    <property type="evidence" value="ECO:0007669"/>
    <property type="project" value="TreeGrafter"/>
</dbReference>
<dbReference type="PANTHER" id="PTHR21240:SF28">
    <property type="entry name" value="ISO-OROTATE DECARBOXYLASE (EUROFUNG)"/>
    <property type="match status" value="1"/>
</dbReference>
<dbReference type="Proteomes" id="UP000598146">
    <property type="component" value="Unassembled WGS sequence"/>
</dbReference>
<dbReference type="GO" id="GO:0005737">
    <property type="term" value="C:cytoplasm"/>
    <property type="evidence" value="ECO:0007669"/>
    <property type="project" value="TreeGrafter"/>
</dbReference>
<sequence length="340" mass="35970">MGSSPVPAIDVHAHLAIPAVDALIVGLPGLAQQRHLDAAALGPASLAVNVRQIAALGPRLTDLGIRLAAMDAARVDVQAVSAVPLPHAWADRELAARVVAVSNENLVGYCAKEPNRLIPIGTVSLQHPDLAVEQLRSAASAGIRGVQISTAAGPDRELDDPSLADFWAAAEELDLAVLIHPWGCTLGARLNAYYLFNTVGNPTETALALSRLLFSGVLERHPRLRLWSAHGGGYLASYIVRADHAWANRTDARTTTLPPSQLLRRTFVDSLVYTPEQLRHLVAVMGATQVTLGSDYPFDMGVDDPVDRLEAAGFDAATTDAIRGGNAARLLALPTTGASR</sequence>
<dbReference type="Gene3D" id="3.20.20.140">
    <property type="entry name" value="Metal-dependent hydrolases"/>
    <property type="match status" value="1"/>
</dbReference>
<dbReference type="Pfam" id="PF04909">
    <property type="entry name" value="Amidohydro_2"/>
    <property type="match status" value="1"/>
</dbReference>